<keyword evidence="2" id="KW-1185">Reference proteome</keyword>
<comment type="caution">
    <text evidence="1">The sequence shown here is derived from an EMBL/GenBank/DDBJ whole genome shotgun (WGS) entry which is preliminary data.</text>
</comment>
<proteinExistence type="predicted"/>
<sequence length="43" mass="5087">MGDLIHAKFDQIKIKYYPQTYLLKTHSVGKLDLNCEYFMLYSG</sequence>
<protein>
    <submittedName>
        <fullName evidence="1">Uncharacterized protein</fullName>
    </submittedName>
</protein>
<organism evidence="1 2">
    <name type="scientific">Shewanella carassii</name>
    <dbReference type="NCBI Taxonomy" id="1987584"/>
    <lineage>
        <taxon>Bacteria</taxon>
        <taxon>Pseudomonadati</taxon>
        <taxon>Pseudomonadota</taxon>
        <taxon>Gammaproteobacteria</taxon>
        <taxon>Alteromonadales</taxon>
        <taxon>Shewanellaceae</taxon>
        <taxon>Shewanella</taxon>
    </lineage>
</organism>
<dbReference type="Proteomes" id="UP000606498">
    <property type="component" value="Unassembled WGS sequence"/>
</dbReference>
<accession>A0ABQ1TEX4</accession>
<reference evidence="2" key="1">
    <citation type="journal article" date="2019" name="Int. J. Syst. Evol. Microbiol.">
        <title>The Global Catalogue of Microorganisms (GCM) 10K type strain sequencing project: providing services to taxonomists for standard genome sequencing and annotation.</title>
        <authorList>
            <consortium name="The Broad Institute Genomics Platform"/>
            <consortium name="The Broad Institute Genome Sequencing Center for Infectious Disease"/>
            <person name="Wu L."/>
            <person name="Ma J."/>
        </authorList>
    </citation>
    <scope>NUCLEOTIDE SEQUENCE [LARGE SCALE GENOMIC DNA]</scope>
    <source>
        <strain evidence="2">CGMCC 1.16033</strain>
    </source>
</reference>
<evidence type="ECO:0000313" key="1">
    <source>
        <dbReference type="EMBL" id="GGE92563.1"/>
    </source>
</evidence>
<gene>
    <name evidence="1" type="ORF">GCM10011520_36170</name>
</gene>
<evidence type="ECO:0000313" key="2">
    <source>
        <dbReference type="Proteomes" id="UP000606498"/>
    </source>
</evidence>
<name>A0ABQ1TEX4_9GAMM</name>
<dbReference type="EMBL" id="BMKO01000013">
    <property type="protein sequence ID" value="GGE92563.1"/>
    <property type="molecule type" value="Genomic_DNA"/>
</dbReference>